<dbReference type="RefSeq" id="XP_030765095.1">
    <property type="nucleotide sequence ID" value="XM_030909235.1"/>
</dbReference>
<dbReference type="OrthoDB" id="19619at2759"/>
<dbReference type="Gene3D" id="3.10.450.240">
    <property type="match status" value="1"/>
</dbReference>
<reference evidence="11" key="1">
    <citation type="submission" date="2025-08" db="UniProtKB">
        <authorList>
            <consortium name="RefSeq"/>
        </authorList>
    </citation>
    <scope>IDENTIFICATION</scope>
    <source>
        <tissue evidence="11">Gonads</tissue>
    </source>
</reference>
<accession>A0A6J2YQM7</accession>
<gene>
    <name evidence="11" type="primary">LOC115889288</name>
</gene>
<protein>
    <recommendedName>
        <fullName evidence="7">Large ribosomal subunit protein mL45</fullName>
    </recommendedName>
    <alternativeName>
        <fullName evidence="8">39S ribosomal protein L45, mitochondrial</fullName>
    </alternativeName>
</protein>
<evidence type="ECO:0000256" key="4">
    <source>
        <dbReference type="ARBA" id="ARBA00023128"/>
    </source>
</evidence>
<evidence type="ECO:0000256" key="7">
    <source>
        <dbReference type="ARBA" id="ARBA00039448"/>
    </source>
</evidence>
<comment type="similarity">
    <text evidence="6">Belongs to the mitochondrion-specific ribosomal protein mL45 family.</text>
</comment>
<keyword evidence="2" id="KW-0809">Transit peptide</keyword>
<evidence type="ECO:0000313" key="10">
    <source>
        <dbReference type="Proteomes" id="UP000504635"/>
    </source>
</evidence>
<keyword evidence="10" id="KW-1185">Reference proteome</keyword>
<dbReference type="GO" id="GO:1990904">
    <property type="term" value="C:ribonucleoprotein complex"/>
    <property type="evidence" value="ECO:0007669"/>
    <property type="project" value="UniProtKB-KW"/>
</dbReference>
<sequence>MALRRIVTNLNKQIFQEKNNVGLLSPLLINVNAQIVRHRRTKHVNPKWKTLRRVKIFKVDVPNFRENPDDLSEEELRSRMKEHGILPARPWMETEYYISSTGAVFEGYIPPEGDGKVSPVSTQGAKQSLQFLEKKTKTMLSIRKIKQFDEDFETKEFCKHATDIYLKMHEAMAAGDKDGLIQYVTERAYPEVIHNIQNKSIRWKYIKDIELPRIVHARHTDVVTKENIFAQVTVRFHTQQVLAIYDRFGRLMHGSEILAKDVLEYVVFEKHMSNEYGLWRVHAKIIPTWAPPKEPSKTTFRKQIEVSVDTSVIPHDNERPKEKNTVSE</sequence>
<evidence type="ECO:0000256" key="2">
    <source>
        <dbReference type="ARBA" id="ARBA00022946"/>
    </source>
</evidence>
<evidence type="ECO:0000259" key="9">
    <source>
        <dbReference type="SMART" id="SM00978"/>
    </source>
</evidence>
<organism evidence="10 11">
    <name type="scientific">Sitophilus oryzae</name>
    <name type="common">Rice weevil</name>
    <name type="synonym">Curculio oryzae</name>
    <dbReference type="NCBI Taxonomy" id="7048"/>
    <lineage>
        <taxon>Eukaryota</taxon>
        <taxon>Metazoa</taxon>
        <taxon>Ecdysozoa</taxon>
        <taxon>Arthropoda</taxon>
        <taxon>Hexapoda</taxon>
        <taxon>Insecta</taxon>
        <taxon>Pterygota</taxon>
        <taxon>Neoptera</taxon>
        <taxon>Endopterygota</taxon>
        <taxon>Coleoptera</taxon>
        <taxon>Polyphaga</taxon>
        <taxon>Cucujiformia</taxon>
        <taxon>Curculionidae</taxon>
        <taxon>Dryophthorinae</taxon>
        <taxon>Sitophilus</taxon>
    </lineage>
</organism>
<keyword evidence="5" id="KW-0687">Ribonucleoprotein</keyword>
<evidence type="ECO:0000256" key="1">
    <source>
        <dbReference type="ARBA" id="ARBA00004173"/>
    </source>
</evidence>
<dbReference type="PANTHER" id="PTHR28554">
    <property type="entry name" value="39S RIBOSOMAL PROTEIN L45, MITOCHONDRIAL"/>
    <property type="match status" value="1"/>
</dbReference>
<dbReference type="FunFam" id="3.10.450.240:FF:000003">
    <property type="entry name" value="39S ribosomal protein L45, mitochondrial"/>
    <property type="match status" value="1"/>
</dbReference>
<dbReference type="KEGG" id="soy:115889288"/>
<dbReference type="AlphaFoldDB" id="A0A6J2YQM7"/>
<feature type="domain" description="Tim44-like" evidence="9">
    <location>
        <begin position="138"/>
        <end position="286"/>
    </location>
</feature>
<keyword evidence="4" id="KW-0496">Mitochondrion</keyword>
<keyword evidence="3 11" id="KW-0689">Ribosomal protein</keyword>
<dbReference type="InterPro" id="IPR007379">
    <property type="entry name" value="Tim44-like_dom"/>
</dbReference>
<dbReference type="PANTHER" id="PTHR28554:SF1">
    <property type="entry name" value="LARGE RIBOSOMAL SUBUNIT PROTEIN ML45"/>
    <property type="match status" value="1"/>
</dbReference>
<dbReference type="SUPFAM" id="SSF54427">
    <property type="entry name" value="NTF2-like"/>
    <property type="match status" value="1"/>
</dbReference>
<dbReference type="InterPro" id="IPR051975">
    <property type="entry name" value="mtLSU_mL45"/>
</dbReference>
<evidence type="ECO:0000256" key="8">
    <source>
        <dbReference type="ARBA" id="ARBA00043031"/>
    </source>
</evidence>
<proteinExistence type="inferred from homology"/>
<dbReference type="InterPro" id="IPR032710">
    <property type="entry name" value="NTF2-like_dom_sf"/>
</dbReference>
<dbReference type="GO" id="GO:0005840">
    <property type="term" value="C:ribosome"/>
    <property type="evidence" value="ECO:0007669"/>
    <property type="project" value="UniProtKB-KW"/>
</dbReference>
<dbReference type="CTD" id="84311"/>
<dbReference type="GO" id="GO:0005739">
    <property type="term" value="C:mitochondrion"/>
    <property type="evidence" value="ECO:0007669"/>
    <property type="project" value="UniProtKB-SubCell"/>
</dbReference>
<dbReference type="Pfam" id="PF04280">
    <property type="entry name" value="Tim44"/>
    <property type="match status" value="1"/>
</dbReference>
<comment type="subcellular location">
    <subcellularLocation>
        <location evidence="1">Mitochondrion</location>
    </subcellularLocation>
</comment>
<dbReference type="SMART" id="SM00978">
    <property type="entry name" value="Tim44"/>
    <property type="match status" value="1"/>
</dbReference>
<dbReference type="Proteomes" id="UP000504635">
    <property type="component" value="Unplaced"/>
</dbReference>
<evidence type="ECO:0000313" key="11">
    <source>
        <dbReference type="RefSeq" id="XP_030765095.1"/>
    </source>
</evidence>
<dbReference type="FunCoup" id="A0A6J2YQM7">
    <property type="interactions" value="1408"/>
</dbReference>
<dbReference type="GeneID" id="115889288"/>
<evidence type="ECO:0000256" key="5">
    <source>
        <dbReference type="ARBA" id="ARBA00023274"/>
    </source>
</evidence>
<evidence type="ECO:0000256" key="6">
    <source>
        <dbReference type="ARBA" id="ARBA00038073"/>
    </source>
</evidence>
<dbReference type="InParanoid" id="A0A6J2YQM7"/>
<evidence type="ECO:0000256" key="3">
    <source>
        <dbReference type="ARBA" id="ARBA00022980"/>
    </source>
</evidence>
<name>A0A6J2YQM7_SITOR</name>